<reference evidence="1 2" key="1">
    <citation type="journal article" date="2016" name="Mol. Biol. Evol.">
        <title>Comparative Genomics of Early-Diverging Mushroom-Forming Fungi Provides Insights into the Origins of Lignocellulose Decay Capabilities.</title>
        <authorList>
            <person name="Nagy L.G."/>
            <person name="Riley R."/>
            <person name="Tritt A."/>
            <person name="Adam C."/>
            <person name="Daum C."/>
            <person name="Floudas D."/>
            <person name="Sun H."/>
            <person name="Yadav J.S."/>
            <person name="Pangilinan J."/>
            <person name="Larsson K.H."/>
            <person name="Matsuura K."/>
            <person name="Barry K."/>
            <person name="Labutti K."/>
            <person name="Kuo R."/>
            <person name="Ohm R.A."/>
            <person name="Bhattacharya S.S."/>
            <person name="Shirouzu T."/>
            <person name="Yoshinaga Y."/>
            <person name="Martin F.M."/>
            <person name="Grigoriev I.V."/>
            <person name="Hibbett D.S."/>
        </authorList>
    </citation>
    <scope>NUCLEOTIDE SEQUENCE [LARGE SCALE GENOMIC DNA]</scope>
    <source>
        <strain evidence="1 2">HHB14362 ss-1</strain>
    </source>
</reference>
<dbReference type="Proteomes" id="UP000076761">
    <property type="component" value="Unassembled WGS sequence"/>
</dbReference>
<sequence>MPRHIEDALEKMTRHFIWEDATNPPIALDHLYKPKHLGGIDLLDIRARNEAIELTWLRDYLSIGAHRLTWAFVTDLLINRLAPSGIASPALLNTFLQTWDV</sequence>
<evidence type="ECO:0000313" key="1">
    <source>
        <dbReference type="EMBL" id="KZT25979.1"/>
    </source>
</evidence>
<name>A0A165T154_9AGAM</name>
<protein>
    <submittedName>
        <fullName evidence="1">Uncharacterized protein</fullName>
    </submittedName>
</protein>
<dbReference type="STRING" id="1314782.A0A165T154"/>
<dbReference type="InParanoid" id="A0A165T154"/>
<evidence type="ECO:0000313" key="2">
    <source>
        <dbReference type="Proteomes" id="UP000076761"/>
    </source>
</evidence>
<feature type="non-terminal residue" evidence="1">
    <location>
        <position position="101"/>
    </location>
</feature>
<proteinExistence type="predicted"/>
<accession>A0A165T154</accession>
<keyword evidence="2" id="KW-1185">Reference proteome</keyword>
<dbReference type="EMBL" id="KV425569">
    <property type="protein sequence ID" value="KZT25979.1"/>
    <property type="molecule type" value="Genomic_DNA"/>
</dbReference>
<organism evidence="1 2">
    <name type="scientific">Neolentinus lepideus HHB14362 ss-1</name>
    <dbReference type="NCBI Taxonomy" id="1314782"/>
    <lineage>
        <taxon>Eukaryota</taxon>
        <taxon>Fungi</taxon>
        <taxon>Dikarya</taxon>
        <taxon>Basidiomycota</taxon>
        <taxon>Agaricomycotina</taxon>
        <taxon>Agaricomycetes</taxon>
        <taxon>Gloeophyllales</taxon>
        <taxon>Gloeophyllaceae</taxon>
        <taxon>Neolentinus</taxon>
    </lineage>
</organism>
<gene>
    <name evidence="1" type="ORF">NEOLEDRAFT_1064241</name>
</gene>
<dbReference type="AlphaFoldDB" id="A0A165T154"/>
<dbReference type="OrthoDB" id="2205812at2759"/>